<dbReference type="AlphaFoldDB" id="A0AAV8VC74"/>
<accession>A0AAV8VC74</accession>
<evidence type="ECO:0000313" key="3">
    <source>
        <dbReference type="Proteomes" id="UP001159042"/>
    </source>
</evidence>
<dbReference type="EMBL" id="JANEYG010000167">
    <property type="protein sequence ID" value="KAJ8911683.1"/>
    <property type="molecule type" value="Genomic_DNA"/>
</dbReference>
<dbReference type="PANTHER" id="PTHR33936:SF24">
    <property type="entry name" value="C2H2-TYPE DOMAIN-CONTAINING PROTEIN"/>
    <property type="match status" value="1"/>
</dbReference>
<protein>
    <recommendedName>
        <fullName evidence="1">ZSWIM1/3 RNaseH-like domain-containing protein</fullName>
    </recommendedName>
</protein>
<sequence length="516" mass="59642">MLTSWTLQIPQYQSKYNINMHIKRLHVNNYVIIRPLPMPNVGVNRIWPSLLKFTVLDLEKTPLEEISIGRDEIEKDKISKKCPLCNYRDGFKKKLLHHFLNVNDINIEIQKKEFDIISTFLAWKEETELENRSKFIKKHFVVKSQAHEITDFICHRSGYFYSEGTGKRHFNILGSKKIDGFCPANIRLIKNNDGSCKAVFLNTHVGHENDLGHLQLSCAERRMLAERIALKIPFDEILDDIRESVTEDQLKHHFSGFILLRLIKNLLIQAPSGHISGHIDLSKCFSKIETLNELYKSGYLDSIFSQIISGKLATRASRKLASVFGLPFLSLSLSALNTLLASSIRHANDAISVESWVLQMQKEGDCVLFYKAQGTVCEAHNELKKDDFVLIIMTAAQREILKKYRTDCICIDGTHGLNNYRFEMHTLLVLDNLREGFPCAFLVSNRSDKEIMKTFFNYIKTEAGVVYTKTFMSDMAEVYYNSWLEVMGESERRLYCIWHVDRAWRKNLTKISSKEP</sequence>
<comment type="caution">
    <text evidence="2">The sequence shown here is derived from an EMBL/GenBank/DDBJ whole genome shotgun (WGS) entry which is preliminary data.</text>
</comment>
<name>A0AAV8VC74_9CUCU</name>
<feature type="domain" description="ZSWIM1/3 RNaseH-like" evidence="1">
    <location>
        <begin position="388"/>
        <end position="475"/>
    </location>
</feature>
<dbReference type="PANTHER" id="PTHR33936">
    <property type="entry name" value="PROTEIN CBG17840"/>
    <property type="match status" value="1"/>
</dbReference>
<organism evidence="2 3">
    <name type="scientific">Exocentrus adspersus</name>
    <dbReference type="NCBI Taxonomy" id="1586481"/>
    <lineage>
        <taxon>Eukaryota</taxon>
        <taxon>Metazoa</taxon>
        <taxon>Ecdysozoa</taxon>
        <taxon>Arthropoda</taxon>
        <taxon>Hexapoda</taxon>
        <taxon>Insecta</taxon>
        <taxon>Pterygota</taxon>
        <taxon>Neoptera</taxon>
        <taxon>Endopterygota</taxon>
        <taxon>Coleoptera</taxon>
        <taxon>Polyphaga</taxon>
        <taxon>Cucujiformia</taxon>
        <taxon>Chrysomeloidea</taxon>
        <taxon>Cerambycidae</taxon>
        <taxon>Lamiinae</taxon>
        <taxon>Acanthocinini</taxon>
        <taxon>Exocentrus</taxon>
    </lineage>
</organism>
<evidence type="ECO:0000259" key="1">
    <source>
        <dbReference type="Pfam" id="PF21056"/>
    </source>
</evidence>
<dbReference type="InterPro" id="IPR052797">
    <property type="entry name" value="RegFact_GeneExpr_CellDeath"/>
</dbReference>
<dbReference type="InterPro" id="IPR048324">
    <property type="entry name" value="ZSWIM1-3_RNaseH-like"/>
</dbReference>
<dbReference type="Proteomes" id="UP001159042">
    <property type="component" value="Unassembled WGS sequence"/>
</dbReference>
<dbReference type="Pfam" id="PF21056">
    <property type="entry name" value="ZSWIM1-3_RNaseH-like"/>
    <property type="match status" value="1"/>
</dbReference>
<gene>
    <name evidence="2" type="ORF">NQ315_017135</name>
</gene>
<reference evidence="2 3" key="1">
    <citation type="journal article" date="2023" name="Insect Mol. Biol.">
        <title>Genome sequencing provides insights into the evolution of gene families encoding plant cell wall-degrading enzymes in longhorned beetles.</title>
        <authorList>
            <person name="Shin N.R."/>
            <person name="Okamura Y."/>
            <person name="Kirsch R."/>
            <person name="Pauchet Y."/>
        </authorList>
    </citation>
    <scope>NUCLEOTIDE SEQUENCE [LARGE SCALE GENOMIC DNA]</scope>
    <source>
        <strain evidence="2">EAD_L_NR</strain>
    </source>
</reference>
<evidence type="ECO:0000313" key="2">
    <source>
        <dbReference type="EMBL" id="KAJ8911683.1"/>
    </source>
</evidence>
<proteinExistence type="predicted"/>
<keyword evidence="3" id="KW-1185">Reference proteome</keyword>